<dbReference type="Gene3D" id="3.30.565.10">
    <property type="entry name" value="Histidine kinase-like ATPase, C-terminal domain"/>
    <property type="match status" value="1"/>
</dbReference>
<reference evidence="1 2" key="1">
    <citation type="journal article" date="2017" name="Environ. Microbiol.">
        <title>Decay of the glycolytic pathway and adaptation to intranuclear parasitism within Enterocytozoonidae microsporidia.</title>
        <authorList>
            <person name="Wiredu Boakye D."/>
            <person name="Jaroenlak P."/>
            <person name="Prachumwat A."/>
            <person name="Williams T.A."/>
            <person name="Bateman K.S."/>
            <person name="Itsathitphaisarn O."/>
            <person name="Sritunyalucksana K."/>
            <person name="Paszkiewicz K.H."/>
            <person name="Moore K.A."/>
            <person name="Stentiford G.D."/>
            <person name="Williams B.A."/>
        </authorList>
    </citation>
    <scope>NUCLEOTIDE SEQUENCE [LARGE SCALE GENOMIC DNA]</scope>
    <source>
        <strain evidence="2">canceri</strain>
    </source>
</reference>
<sequence>MSVINEPHIEKKHHDDFTRITFEPDFKRFGMEYLDEDTEALLKKEYMIRVQQLKIVKYI</sequence>
<accession>A0A1X0QIV1</accession>
<dbReference type="Proteomes" id="UP000192501">
    <property type="component" value="Unassembled WGS sequence"/>
</dbReference>
<proteinExistence type="predicted"/>
<evidence type="ECO:0000313" key="1">
    <source>
        <dbReference type="EMBL" id="ORD99689.1"/>
    </source>
</evidence>
<protein>
    <submittedName>
        <fullName evidence="1">Uncharacterized protein</fullName>
    </submittedName>
</protein>
<dbReference type="AlphaFoldDB" id="A0A1X0QIV1"/>
<evidence type="ECO:0000313" key="2">
    <source>
        <dbReference type="Proteomes" id="UP000192501"/>
    </source>
</evidence>
<comment type="caution">
    <text evidence="1">The sequence shown here is derived from an EMBL/GenBank/DDBJ whole genome shotgun (WGS) entry which is preliminary data.</text>
</comment>
<gene>
    <name evidence="1" type="ORF">A0H76_380</name>
</gene>
<dbReference type="InterPro" id="IPR036890">
    <property type="entry name" value="HATPase_C_sf"/>
</dbReference>
<name>A0A1X0QIV1_9MICR</name>
<organism evidence="1 2">
    <name type="scientific">Hepatospora eriocheir</name>
    <dbReference type="NCBI Taxonomy" id="1081669"/>
    <lineage>
        <taxon>Eukaryota</taxon>
        <taxon>Fungi</taxon>
        <taxon>Fungi incertae sedis</taxon>
        <taxon>Microsporidia</taxon>
        <taxon>Hepatosporidae</taxon>
        <taxon>Hepatospora</taxon>
    </lineage>
</organism>
<dbReference type="VEuPathDB" id="MicrosporidiaDB:A0H76_380"/>
<dbReference type="EMBL" id="LTAI01000130">
    <property type="protein sequence ID" value="ORD99689.1"/>
    <property type="molecule type" value="Genomic_DNA"/>
</dbReference>
<dbReference type="SUPFAM" id="SSF55874">
    <property type="entry name" value="ATPase domain of HSP90 chaperone/DNA topoisomerase II/histidine kinase"/>
    <property type="match status" value="1"/>
</dbReference>